<keyword evidence="4" id="KW-0732">Signal</keyword>
<evidence type="ECO:0000259" key="7">
    <source>
        <dbReference type="SMART" id="SM00078"/>
    </source>
</evidence>
<dbReference type="GO" id="GO:0005179">
    <property type="term" value="F:hormone activity"/>
    <property type="evidence" value="ECO:0007669"/>
    <property type="project" value="InterPro"/>
</dbReference>
<proteinExistence type="inferred from homology"/>
<evidence type="ECO:0000256" key="6">
    <source>
        <dbReference type="RuleBase" id="RU000406"/>
    </source>
</evidence>
<dbReference type="PROSITE" id="PS00262">
    <property type="entry name" value="INSULIN"/>
    <property type="match status" value="1"/>
</dbReference>
<dbReference type="Proteomes" id="UP000887565">
    <property type="component" value="Unplaced"/>
</dbReference>
<feature type="domain" description="Insulin-like" evidence="7">
    <location>
        <begin position="166"/>
        <end position="243"/>
    </location>
</feature>
<evidence type="ECO:0000256" key="1">
    <source>
        <dbReference type="ARBA" id="ARBA00009034"/>
    </source>
</evidence>
<comment type="subunit">
    <text evidence="2">Heterodimer of a B chain and an A chain linked by two disulfide bonds.</text>
</comment>
<evidence type="ECO:0000256" key="4">
    <source>
        <dbReference type="ARBA" id="ARBA00022729"/>
    </source>
</evidence>
<dbReference type="Gene3D" id="1.10.100.10">
    <property type="entry name" value="Insulin-like"/>
    <property type="match status" value="1"/>
</dbReference>
<comment type="similarity">
    <text evidence="1 6">Belongs to the insulin family.</text>
</comment>
<protein>
    <submittedName>
        <fullName evidence="9">Insulin-like domain-containing protein</fullName>
    </submittedName>
</protein>
<comment type="subcellular location">
    <subcellularLocation>
        <location evidence="6">Secreted</location>
    </subcellularLocation>
</comment>
<reference evidence="9" key="1">
    <citation type="submission" date="2022-11" db="UniProtKB">
        <authorList>
            <consortium name="WormBaseParasite"/>
        </authorList>
    </citation>
    <scope>IDENTIFICATION</scope>
</reference>
<dbReference type="InterPro" id="IPR022352">
    <property type="entry name" value="Ins/IGF/rlx"/>
</dbReference>
<dbReference type="InterPro" id="IPR036438">
    <property type="entry name" value="Insulin-like_sf"/>
</dbReference>
<evidence type="ECO:0000313" key="8">
    <source>
        <dbReference type="Proteomes" id="UP000887565"/>
    </source>
</evidence>
<dbReference type="SMART" id="SM00078">
    <property type="entry name" value="IlGF"/>
    <property type="match status" value="1"/>
</dbReference>
<organism evidence="8 9">
    <name type="scientific">Romanomermis culicivorax</name>
    <name type="common">Nematode worm</name>
    <dbReference type="NCBI Taxonomy" id="13658"/>
    <lineage>
        <taxon>Eukaryota</taxon>
        <taxon>Metazoa</taxon>
        <taxon>Ecdysozoa</taxon>
        <taxon>Nematoda</taxon>
        <taxon>Enoplea</taxon>
        <taxon>Dorylaimia</taxon>
        <taxon>Mermithida</taxon>
        <taxon>Mermithoidea</taxon>
        <taxon>Mermithidae</taxon>
        <taxon>Romanomermis</taxon>
    </lineage>
</organism>
<keyword evidence="6" id="KW-0964">Secreted</keyword>
<evidence type="ECO:0000313" key="9">
    <source>
        <dbReference type="WBParaSite" id="nRc.2.0.1.t09737-RA"/>
    </source>
</evidence>
<dbReference type="InterPro" id="IPR016179">
    <property type="entry name" value="Insulin-like"/>
</dbReference>
<dbReference type="InterPro" id="IPR022353">
    <property type="entry name" value="Insulin_CS"/>
</dbReference>
<evidence type="ECO:0000256" key="2">
    <source>
        <dbReference type="ARBA" id="ARBA00011207"/>
    </source>
</evidence>
<dbReference type="PRINTS" id="PR00276">
    <property type="entry name" value="INSULINFAMLY"/>
</dbReference>
<keyword evidence="8" id="KW-1185">Reference proteome</keyword>
<keyword evidence="5" id="KW-1015">Disulfide bond</keyword>
<name>A0A915I7J8_ROMCU</name>
<dbReference type="SUPFAM" id="SSF56994">
    <property type="entry name" value="Insulin-like"/>
    <property type="match status" value="1"/>
</dbReference>
<sequence>MKYNIGYKELIQLLYGNTQNSFHRIDISSDPRVQRCLFPYNIRPLGAKEGPLVRSLVMVGFLACTGVAPPMTNVGVGVTTSSWAQQTWPCLEPVDWMKHQSYNTTSLIPRSNSDACGYNMLFAVFELEFQRYKIEMMLVKVVISVVIVLWISEGNSCAPAISEAKTRSCGRRLLKQVLRICNNCIAGSHIEEVKKRDEHYYDDQTLDAFHSYFPWLKTYRSKRGIVEECCQNQCSFRTLKKYCCKSTKSLRKRDFFETVHQDTSNSDYDTYF</sequence>
<dbReference type="Pfam" id="PF00049">
    <property type="entry name" value="Insulin"/>
    <property type="match status" value="1"/>
</dbReference>
<dbReference type="GO" id="GO:0005576">
    <property type="term" value="C:extracellular region"/>
    <property type="evidence" value="ECO:0007669"/>
    <property type="project" value="UniProtKB-SubCell"/>
</dbReference>
<accession>A0A915I7J8</accession>
<dbReference type="PANTHER" id="PTHR13647">
    <property type="entry name" value="INSULIN-LIKE PEPTIDE 2-RELATED"/>
    <property type="match status" value="1"/>
</dbReference>
<dbReference type="WBParaSite" id="nRc.2.0.1.t09737-RA">
    <property type="protein sequence ID" value="nRc.2.0.1.t09737-RA"/>
    <property type="gene ID" value="nRc.2.0.1.g09737"/>
</dbReference>
<evidence type="ECO:0000256" key="3">
    <source>
        <dbReference type="ARBA" id="ARBA00022685"/>
    </source>
</evidence>
<dbReference type="AlphaFoldDB" id="A0A915I7J8"/>
<evidence type="ECO:0000256" key="5">
    <source>
        <dbReference type="ARBA" id="ARBA00023157"/>
    </source>
</evidence>
<dbReference type="PANTHER" id="PTHR13647:SF4">
    <property type="entry name" value="INSULIN-LIKE PEPTIDE 1-RELATED"/>
    <property type="match status" value="1"/>
</dbReference>
<keyword evidence="3" id="KW-0165">Cleavage on pair of basic residues</keyword>